<comment type="caution">
    <text evidence="13">The sequence shown here is derived from an EMBL/GenBank/DDBJ whole genome shotgun (WGS) entry which is preliminary data.</text>
</comment>
<dbReference type="GO" id="GO:0005000">
    <property type="term" value="F:vasopressin receptor activity"/>
    <property type="evidence" value="ECO:0007669"/>
    <property type="project" value="InterPro"/>
</dbReference>
<feature type="domain" description="G-protein coupled receptors family 1 profile" evidence="12">
    <location>
        <begin position="58"/>
        <end position="329"/>
    </location>
</feature>
<keyword evidence="3 10" id="KW-0812">Transmembrane</keyword>
<dbReference type="EMBL" id="CAVLEF010000003">
    <property type="protein sequence ID" value="CAK1542383.1"/>
    <property type="molecule type" value="Genomic_DNA"/>
</dbReference>
<keyword evidence="4 10" id="KW-1133">Transmembrane helix</keyword>
<dbReference type="Proteomes" id="UP001497472">
    <property type="component" value="Unassembled WGS sequence"/>
</dbReference>
<dbReference type="PROSITE" id="PS00237">
    <property type="entry name" value="G_PROTEIN_RECEP_F1_1"/>
    <property type="match status" value="1"/>
</dbReference>
<evidence type="ECO:0000256" key="9">
    <source>
        <dbReference type="ARBA" id="ARBA00023224"/>
    </source>
</evidence>
<feature type="transmembrane region" description="Helical" evidence="10">
    <location>
        <begin position="205"/>
        <end position="230"/>
    </location>
</feature>
<feature type="compositionally biased region" description="Low complexity" evidence="11">
    <location>
        <begin position="354"/>
        <end position="364"/>
    </location>
</feature>
<sequence>MADENLTFETSTSYIDKQFWDYFDGSSSLNVSIKDVIPRDQGIVITTYAALMTMGGLGNLAVLITLAKSRRRKSRVDLLMTHLAVADVCVTCGVIPLEIGWKYTNAWLAGNLMCKVLLVMRAFGLYLSSNVLVCISLDRYFAVVYPLRLSVARRRSKQMLYCAWAIALACSLPQSLVFRVKRHPHVAGFEQCVSFDAFASDGLEIAYNVFCACAMYFVPLLVITACYVRIFCEIQASSRELSEKYEHSNGIGHVRLRRSDCRVLERARQRTLRMTVIIVFVFALCWLPYATMAMWYMVDRESASRVPPRVQDLLFAMAVSNSCMNPLVYGTYTLRVNGSLQRLLKNICCMSGSGSDTLGTSSSSKNKKVDPHPMTSIKNGAVKPKLGVRFADTSLSALGERAEVSPRCRAPA</sequence>
<keyword evidence="7 10" id="KW-0675">Receptor</keyword>
<evidence type="ECO:0000256" key="5">
    <source>
        <dbReference type="ARBA" id="ARBA00023040"/>
    </source>
</evidence>
<evidence type="ECO:0000256" key="1">
    <source>
        <dbReference type="ARBA" id="ARBA00004651"/>
    </source>
</evidence>
<evidence type="ECO:0000256" key="6">
    <source>
        <dbReference type="ARBA" id="ARBA00023136"/>
    </source>
</evidence>
<evidence type="ECO:0000256" key="2">
    <source>
        <dbReference type="ARBA" id="ARBA00022475"/>
    </source>
</evidence>
<evidence type="ECO:0000256" key="4">
    <source>
        <dbReference type="ARBA" id="ARBA00022989"/>
    </source>
</evidence>
<comment type="subcellular location">
    <subcellularLocation>
        <location evidence="1 10">Cell membrane</location>
        <topology evidence="1 10">Multi-pass membrane protein</topology>
    </subcellularLocation>
</comment>
<feature type="transmembrane region" description="Helical" evidence="10">
    <location>
        <begin position="43"/>
        <end position="66"/>
    </location>
</feature>
<accession>A0AAV1IZ13</accession>
<dbReference type="GO" id="GO:0042277">
    <property type="term" value="F:peptide binding"/>
    <property type="evidence" value="ECO:0007669"/>
    <property type="project" value="TreeGrafter"/>
</dbReference>
<name>A0AAV1IZ13_9NEOP</name>
<organism evidence="13 14">
    <name type="scientific">Leptosia nina</name>
    <dbReference type="NCBI Taxonomy" id="320188"/>
    <lineage>
        <taxon>Eukaryota</taxon>
        <taxon>Metazoa</taxon>
        <taxon>Ecdysozoa</taxon>
        <taxon>Arthropoda</taxon>
        <taxon>Hexapoda</taxon>
        <taxon>Insecta</taxon>
        <taxon>Pterygota</taxon>
        <taxon>Neoptera</taxon>
        <taxon>Endopterygota</taxon>
        <taxon>Lepidoptera</taxon>
        <taxon>Glossata</taxon>
        <taxon>Ditrysia</taxon>
        <taxon>Papilionoidea</taxon>
        <taxon>Pieridae</taxon>
        <taxon>Pierinae</taxon>
        <taxon>Leptosia</taxon>
    </lineage>
</organism>
<dbReference type="PANTHER" id="PTHR24241:SF190">
    <property type="entry name" value="CARDIOACCELERATORY PEPTIDE RECEPTOR-LIKE PROTEIN"/>
    <property type="match status" value="1"/>
</dbReference>
<feature type="region of interest" description="Disordered" evidence="11">
    <location>
        <begin position="354"/>
        <end position="379"/>
    </location>
</feature>
<keyword evidence="6 10" id="KW-0472">Membrane</keyword>
<dbReference type="Gene3D" id="1.20.1070.10">
    <property type="entry name" value="Rhodopsin 7-helix transmembrane proteins"/>
    <property type="match status" value="1"/>
</dbReference>
<keyword evidence="9 10" id="KW-0807">Transducer</keyword>
<evidence type="ECO:0000313" key="13">
    <source>
        <dbReference type="EMBL" id="CAK1542383.1"/>
    </source>
</evidence>
<dbReference type="SUPFAM" id="SSF81321">
    <property type="entry name" value="Family A G protein-coupled receptor-like"/>
    <property type="match status" value="1"/>
</dbReference>
<evidence type="ECO:0000256" key="7">
    <source>
        <dbReference type="ARBA" id="ARBA00023170"/>
    </source>
</evidence>
<dbReference type="AlphaFoldDB" id="A0AAV1IZ13"/>
<evidence type="ECO:0000256" key="8">
    <source>
        <dbReference type="ARBA" id="ARBA00023180"/>
    </source>
</evidence>
<reference evidence="13 14" key="1">
    <citation type="submission" date="2023-11" db="EMBL/GenBank/DDBJ databases">
        <authorList>
            <person name="Okamura Y."/>
        </authorList>
    </citation>
    <scope>NUCLEOTIDE SEQUENCE [LARGE SCALE GENOMIC DNA]</scope>
</reference>
<protein>
    <recommendedName>
        <fullName evidence="12">G-protein coupled receptors family 1 profile domain-containing protein</fullName>
    </recommendedName>
</protein>
<dbReference type="Pfam" id="PF00001">
    <property type="entry name" value="7tm_1"/>
    <property type="match status" value="1"/>
</dbReference>
<feature type="transmembrane region" description="Helical" evidence="10">
    <location>
        <begin position="78"/>
        <end position="97"/>
    </location>
</feature>
<dbReference type="GO" id="GO:0032870">
    <property type="term" value="P:cellular response to hormone stimulus"/>
    <property type="evidence" value="ECO:0007669"/>
    <property type="project" value="TreeGrafter"/>
</dbReference>
<feature type="transmembrane region" description="Helical" evidence="10">
    <location>
        <begin position="313"/>
        <end position="332"/>
    </location>
</feature>
<keyword evidence="2" id="KW-1003">Cell membrane</keyword>
<dbReference type="CDD" id="cd15382">
    <property type="entry name" value="7tmA_AKHR"/>
    <property type="match status" value="1"/>
</dbReference>
<gene>
    <name evidence="13" type="ORF">LNINA_LOCUS2285</name>
</gene>
<dbReference type="PRINTS" id="PR00896">
    <property type="entry name" value="VASOPRESSINR"/>
</dbReference>
<dbReference type="PROSITE" id="PS50262">
    <property type="entry name" value="G_PROTEIN_RECEP_F1_2"/>
    <property type="match status" value="1"/>
</dbReference>
<keyword evidence="5 10" id="KW-0297">G-protein coupled receptor</keyword>
<feature type="transmembrane region" description="Helical" evidence="10">
    <location>
        <begin position="117"/>
        <end position="137"/>
    </location>
</feature>
<dbReference type="PRINTS" id="PR00237">
    <property type="entry name" value="GPCRRHODOPSN"/>
</dbReference>
<evidence type="ECO:0000256" key="3">
    <source>
        <dbReference type="ARBA" id="ARBA00022692"/>
    </source>
</evidence>
<dbReference type="InterPro" id="IPR000276">
    <property type="entry name" value="GPCR_Rhodpsn"/>
</dbReference>
<comment type="similarity">
    <text evidence="10">Belongs to the G-protein coupled receptor 1 family. Vasopressin/oxytocin receptor subfamily.</text>
</comment>
<keyword evidence="14" id="KW-1185">Reference proteome</keyword>
<dbReference type="InterPro" id="IPR017452">
    <property type="entry name" value="GPCR_Rhodpsn_7TM"/>
</dbReference>
<keyword evidence="8 10" id="KW-0325">Glycoprotein</keyword>
<evidence type="ECO:0000313" key="14">
    <source>
        <dbReference type="Proteomes" id="UP001497472"/>
    </source>
</evidence>
<feature type="transmembrane region" description="Helical" evidence="10">
    <location>
        <begin position="276"/>
        <end position="298"/>
    </location>
</feature>
<feature type="transmembrane region" description="Helical" evidence="10">
    <location>
        <begin position="158"/>
        <end position="178"/>
    </location>
</feature>
<evidence type="ECO:0000256" key="10">
    <source>
        <dbReference type="RuleBase" id="RU046427"/>
    </source>
</evidence>
<dbReference type="InterPro" id="IPR001817">
    <property type="entry name" value="Vasoprsn_rcpt"/>
</dbReference>
<dbReference type="PANTHER" id="PTHR24241">
    <property type="entry name" value="NEUROPEPTIDE RECEPTOR-RELATED G-PROTEIN COUPLED RECEPTOR"/>
    <property type="match status" value="1"/>
</dbReference>
<evidence type="ECO:0000259" key="12">
    <source>
        <dbReference type="PROSITE" id="PS50262"/>
    </source>
</evidence>
<proteinExistence type="inferred from homology"/>
<evidence type="ECO:0000256" key="11">
    <source>
        <dbReference type="SAM" id="MobiDB-lite"/>
    </source>
</evidence>
<dbReference type="GO" id="GO:0005886">
    <property type="term" value="C:plasma membrane"/>
    <property type="evidence" value="ECO:0007669"/>
    <property type="project" value="UniProtKB-SubCell"/>
</dbReference>